<dbReference type="Gene3D" id="3.60.10.10">
    <property type="entry name" value="Endonuclease/exonuclease/phosphatase"/>
    <property type="match status" value="1"/>
</dbReference>
<dbReference type="EMBL" id="LR899012">
    <property type="protein sequence ID" value="CAD7088022.1"/>
    <property type="molecule type" value="Genomic_DNA"/>
</dbReference>
<name>A0A7R8YXK9_HERIL</name>
<feature type="region of interest" description="Disordered" evidence="1">
    <location>
        <begin position="233"/>
        <end position="255"/>
    </location>
</feature>
<feature type="compositionally biased region" description="Polar residues" evidence="1">
    <location>
        <begin position="294"/>
        <end position="303"/>
    </location>
</feature>
<dbReference type="InParanoid" id="A0A7R8YXK9"/>
<sequence length="312" mass="34213">MNVNITRKWILSHNIWIYYVLHNKKYTKPFVPEASSFRFPDLFSVYLTPNETMPDFRRRLHALEDAILSTDGRMPHTDSGGKRILELAARTGLVVLNTGSTPTFRRPGCEGSIPDVTFASESLVSLVDWWRVLKDFSASDHQYIAFEVVDTNSRCAPPQRSFCLWNVAKVNTGKFVETLGTGGATGTSGGGGAAADTVVNSNLITTVCGASIAQEDIEAQQTFHVLVDSGNRRAPEGVSQAPSLNATSRRPGGVMSHNDLVQISQKEIPQRNKQEQSSLLARSGRRGEWGSVGTRLQTCNPKNRGSAETLFT</sequence>
<protein>
    <recommendedName>
        <fullName evidence="2">Endonuclease/exonuclease/phosphatase domain-containing protein</fullName>
    </recommendedName>
</protein>
<organism evidence="3 4">
    <name type="scientific">Hermetia illucens</name>
    <name type="common">Black soldier fly</name>
    <dbReference type="NCBI Taxonomy" id="343691"/>
    <lineage>
        <taxon>Eukaryota</taxon>
        <taxon>Metazoa</taxon>
        <taxon>Ecdysozoa</taxon>
        <taxon>Arthropoda</taxon>
        <taxon>Hexapoda</taxon>
        <taxon>Insecta</taxon>
        <taxon>Pterygota</taxon>
        <taxon>Neoptera</taxon>
        <taxon>Endopterygota</taxon>
        <taxon>Diptera</taxon>
        <taxon>Brachycera</taxon>
        <taxon>Stratiomyomorpha</taxon>
        <taxon>Stratiomyidae</taxon>
        <taxon>Hermetiinae</taxon>
        <taxon>Hermetia</taxon>
    </lineage>
</organism>
<dbReference type="InterPro" id="IPR036691">
    <property type="entry name" value="Endo/exonu/phosph_ase_sf"/>
</dbReference>
<dbReference type="AlphaFoldDB" id="A0A7R8YXK9"/>
<evidence type="ECO:0000313" key="3">
    <source>
        <dbReference type="EMBL" id="CAD7088022.1"/>
    </source>
</evidence>
<dbReference type="Pfam" id="PF14529">
    <property type="entry name" value="Exo_endo_phos_2"/>
    <property type="match status" value="1"/>
</dbReference>
<dbReference type="GO" id="GO:0003824">
    <property type="term" value="F:catalytic activity"/>
    <property type="evidence" value="ECO:0007669"/>
    <property type="project" value="InterPro"/>
</dbReference>
<reference evidence="3 4" key="1">
    <citation type="submission" date="2020-11" db="EMBL/GenBank/DDBJ databases">
        <authorList>
            <person name="Wallbank WR R."/>
            <person name="Pardo Diaz C."/>
            <person name="Kozak K."/>
            <person name="Martin S."/>
            <person name="Jiggins C."/>
            <person name="Moest M."/>
            <person name="Warren A I."/>
            <person name="Generalovic N T."/>
            <person name="Byers J.R.P. K."/>
            <person name="Montejo-Kovacevich G."/>
            <person name="Yen C E."/>
        </authorList>
    </citation>
    <scope>NUCLEOTIDE SEQUENCE [LARGE SCALE GENOMIC DNA]</scope>
</reference>
<feature type="domain" description="Endonuclease/exonuclease/phosphatase" evidence="2">
    <location>
        <begin position="42"/>
        <end position="145"/>
    </location>
</feature>
<dbReference type="Proteomes" id="UP000594454">
    <property type="component" value="Chromosome 4"/>
</dbReference>
<proteinExistence type="predicted"/>
<evidence type="ECO:0000259" key="2">
    <source>
        <dbReference type="Pfam" id="PF14529"/>
    </source>
</evidence>
<dbReference type="InterPro" id="IPR005135">
    <property type="entry name" value="Endo/exonuclease/phosphatase"/>
</dbReference>
<keyword evidence="4" id="KW-1185">Reference proteome</keyword>
<dbReference type="SUPFAM" id="SSF56219">
    <property type="entry name" value="DNase I-like"/>
    <property type="match status" value="1"/>
</dbReference>
<evidence type="ECO:0000313" key="4">
    <source>
        <dbReference type="Proteomes" id="UP000594454"/>
    </source>
</evidence>
<accession>A0A7R8YXK9</accession>
<gene>
    <name evidence="3" type="ORF">HERILL_LOCUS10684</name>
</gene>
<feature type="region of interest" description="Disordered" evidence="1">
    <location>
        <begin position="269"/>
        <end position="312"/>
    </location>
</feature>
<evidence type="ECO:0000256" key="1">
    <source>
        <dbReference type="SAM" id="MobiDB-lite"/>
    </source>
</evidence>